<dbReference type="OrthoDB" id="9790889at2"/>
<gene>
    <name evidence="7" type="ORF">BDK89_0541</name>
</gene>
<protein>
    <submittedName>
        <fullName evidence="7">Aromatic ring-opening dioxygenase catalytic subunit (LigB family)</fullName>
    </submittedName>
</protein>
<dbReference type="CDD" id="cd07363">
    <property type="entry name" value="45_DOPA_Dioxygenase"/>
    <property type="match status" value="1"/>
</dbReference>
<evidence type="ECO:0000313" key="7">
    <source>
        <dbReference type="EMBL" id="TDT14982.1"/>
    </source>
</evidence>
<dbReference type="AlphaFoldDB" id="A0A4R7HVJ8"/>
<comment type="cofactor">
    <cofactor evidence="1">
        <name>Zn(2+)</name>
        <dbReference type="ChEBI" id="CHEBI:29105"/>
    </cofactor>
</comment>
<evidence type="ECO:0000256" key="1">
    <source>
        <dbReference type="ARBA" id="ARBA00001947"/>
    </source>
</evidence>
<dbReference type="InterPro" id="IPR004183">
    <property type="entry name" value="Xdiol_dOase_suB"/>
</dbReference>
<evidence type="ECO:0000259" key="6">
    <source>
        <dbReference type="Pfam" id="PF02900"/>
    </source>
</evidence>
<comment type="caution">
    <text evidence="7">The sequence shown here is derived from an EMBL/GenBank/DDBJ whole genome shotgun (WGS) entry which is preliminary data.</text>
</comment>
<evidence type="ECO:0000256" key="2">
    <source>
        <dbReference type="ARBA" id="ARBA00007581"/>
    </source>
</evidence>
<evidence type="ECO:0000256" key="5">
    <source>
        <dbReference type="ARBA" id="ARBA00023002"/>
    </source>
</evidence>
<dbReference type="EMBL" id="SOAU01000001">
    <property type="protein sequence ID" value="TDT14982.1"/>
    <property type="molecule type" value="Genomic_DNA"/>
</dbReference>
<keyword evidence="7" id="KW-0223">Dioxygenase</keyword>
<dbReference type="Proteomes" id="UP000294558">
    <property type="component" value="Unassembled WGS sequence"/>
</dbReference>
<evidence type="ECO:0000313" key="8">
    <source>
        <dbReference type="Proteomes" id="UP000294558"/>
    </source>
</evidence>
<reference evidence="7 8" key="1">
    <citation type="submission" date="2019-03" db="EMBL/GenBank/DDBJ databases">
        <title>Sequencing the genomes of 1000 actinobacteria strains.</title>
        <authorList>
            <person name="Klenk H.-P."/>
        </authorList>
    </citation>
    <scope>NUCLEOTIDE SEQUENCE [LARGE SCALE GENOMIC DNA]</scope>
    <source>
        <strain evidence="7 8">DSM 18936</strain>
    </source>
</reference>
<keyword evidence="4" id="KW-0862">Zinc</keyword>
<dbReference type="PIRSF" id="PIRSF006157">
    <property type="entry name" value="Doxgns_DODA"/>
    <property type="match status" value="1"/>
</dbReference>
<proteinExistence type="inferred from homology"/>
<accession>A0A4R7HVJ8</accession>
<sequence length="276" mass="29785">MTNRLPVYAISHGGGPWPWIKDLMPVDWAPLEQSLQAIPSEAGVAPKAVLVISGHWEQHAFTVQTSPNPPMLYDYGGFPDFTYQIQYPAPGAPAIAERTQQLLADAGLPAAADPNRGFDHGVFAPLYVMYPDAEVPVFQLSMLRGYDPAAHLAAGRALAPLRDEGVLIVGSGLPSFHDLSKFGPASSGPSIEFDDWLTETMVEFTGAERSERLLDWAKAPSARVCHPREDHFIPLLVAVGAAEDEPGVRQYHEDGFMGGHTASSGYRIGEPIAAMA</sequence>
<keyword evidence="8" id="KW-1185">Reference proteome</keyword>
<dbReference type="GO" id="GO:0008270">
    <property type="term" value="F:zinc ion binding"/>
    <property type="evidence" value="ECO:0007669"/>
    <property type="project" value="InterPro"/>
</dbReference>
<dbReference type="RefSeq" id="WP_133867478.1">
    <property type="nucleotide sequence ID" value="NZ_SOAU01000001.1"/>
</dbReference>
<dbReference type="InterPro" id="IPR014436">
    <property type="entry name" value="Extradiol_dOase_DODA"/>
</dbReference>
<dbReference type="PANTHER" id="PTHR30096:SF0">
    <property type="entry name" value="4,5-DOPA DIOXYGENASE EXTRADIOL-LIKE PROTEIN"/>
    <property type="match status" value="1"/>
</dbReference>
<keyword evidence="5" id="KW-0560">Oxidoreductase</keyword>
<name>A0A4R7HVJ8_9ACTN</name>
<dbReference type="GO" id="GO:0016702">
    <property type="term" value="F:oxidoreductase activity, acting on single donors with incorporation of molecular oxygen, incorporation of two atoms of oxygen"/>
    <property type="evidence" value="ECO:0007669"/>
    <property type="project" value="UniProtKB-ARBA"/>
</dbReference>
<feature type="domain" description="Extradiol ring-cleavage dioxygenase class III enzyme subunit B" evidence="6">
    <location>
        <begin position="43"/>
        <end position="252"/>
    </location>
</feature>
<dbReference type="Gene3D" id="3.40.830.10">
    <property type="entry name" value="LigB-like"/>
    <property type="match status" value="1"/>
</dbReference>
<organism evidence="7 8">
    <name type="scientific">Ilumatobacter fluminis</name>
    <dbReference type="NCBI Taxonomy" id="467091"/>
    <lineage>
        <taxon>Bacteria</taxon>
        <taxon>Bacillati</taxon>
        <taxon>Actinomycetota</taxon>
        <taxon>Acidimicrobiia</taxon>
        <taxon>Acidimicrobiales</taxon>
        <taxon>Ilumatobacteraceae</taxon>
        <taxon>Ilumatobacter</taxon>
    </lineage>
</organism>
<dbReference type="GO" id="GO:0008198">
    <property type="term" value="F:ferrous iron binding"/>
    <property type="evidence" value="ECO:0007669"/>
    <property type="project" value="InterPro"/>
</dbReference>
<keyword evidence="3" id="KW-0479">Metal-binding</keyword>
<evidence type="ECO:0000256" key="4">
    <source>
        <dbReference type="ARBA" id="ARBA00022833"/>
    </source>
</evidence>
<dbReference type="SUPFAM" id="SSF53213">
    <property type="entry name" value="LigB-like"/>
    <property type="match status" value="1"/>
</dbReference>
<dbReference type="Pfam" id="PF02900">
    <property type="entry name" value="LigB"/>
    <property type="match status" value="1"/>
</dbReference>
<comment type="similarity">
    <text evidence="2">Belongs to the DODA-type extradiol aromatic ring-opening dioxygenase family.</text>
</comment>
<evidence type="ECO:0000256" key="3">
    <source>
        <dbReference type="ARBA" id="ARBA00022723"/>
    </source>
</evidence>
<dbReference type="PANTHER" id="PTHR30096">
    <property type="entry name" value="4,5-DOPA DIOXYGENASE EXTRADIOL-LIKE PROTEIN"/>
    <property type="match status" value="1"/>
</dbReference>